<organism evidence="2 3">
    <name type="scientific">Sedimentisphaera salicampi</name>
    <dbReference type="NCBI Taxonomy" id="1941349"/>
    <lineage>
        <taxon>Bacteria</taxon>
        <taxon>Pseudomonadati</taxon>
        <taxon>Planctomycetota</taxon>
        <taxon>Phycisphaerae</taxon>
        <taxon>Sedimentisphaerales</taxon>
        <taxon>Sedimentisphaeraceae</taxon>
        <taxon>Sedimentisphaera</taxon>
    </lineage>
</organism>
<keyword evidence="1" id="KW-0732">Signal</keyword>
<evidence type="ECO:0000313" key="3">
    <source>
        <dbReference type="Proteomes" id="UP000193334"/>
    </source>
</evidence>
<dbReference type="AlphaFoldDB" id="A0A1W6LPE3"/>
<evidence type="ECO:0000256" key="1">
    <source>
        <dbReference type="SAM" id="SignalP"/>
    </source>
</evidence>
<keyword evidence="3" id="KW-1185">Reference proteome</keyword>
<evidence type="ECO:0000313" key="2">
    <source>
        <dbReference type="EMBL" id="ARN57616.1"/>
    </source>
</evidence>
<dbReference type="KEGG" id="pbp:STSP1_02037"/>
<dbReference type="EMBL" id="CP021023">
    <property type="protein sequence ID" value="ARN57616.1"/>
    <property type="molecule type" value="Genomic_DNA"/>
</dbReference>
<feature type="signal peptide" evidence="1">
    <location>
        <begin position="1"/>
        <end position="22"/>
    </location>
</feature>
<name>A0A1W6LPE3_9BACT</name>
<gene>
    <name evidence="2" type="ORF">STSP1_02037</name>
</gene>
<protein>
    <recommendedName>
        <fullName evidence="4">PEP-CTERM protein-sorting domain-containing protein</fullName>
    </recommendedName>
</protein>
<dbReference type="RefSeq" id="WP_085756245.1">
    <property type="nucleotide sequence ID" value="NZ_CP021023.1"/>
</dbReference>
<feature type="chain" id="PRO_5012280822" description="PEP-CTERM protein-sorting domain-containing protein" evidence="1">
    <location>
        <begin position="23"/>
        <end position="166"/>
    </location>
</feature>
<sequence length="166" mass="18035" precursor="true">MKSLSAILIFLSAAACSGQMIAEIQADYSNISGSRWEAEYAIYNSGTEQISELTIWFAYEDYANFEITTADPQGWDELIIEPEPLTESGAGYDLLNISAPLTAGGELSGFSLEFDYAGSSPAQQSFEIVNPNTFETLYEGQTVPEPATIGFFALAGLAMKKRKNTI</sequence>
<dbReference type="PROSITE" id="PS51257">
    <property type="entry name" value="PROKAR_LIPOPROTEIN"/>
    <property type="match status" value="1"/>
</dbReference>
<accession>A0A1W6LPE3</accession>
<reference evidence="3" key="1">
    <citation type="submission" date="2017-04" db="EMBL/GenBank/DDBJ databases">
        <title>Comparative genomics and description of representatives of a novel lineage of planctomycetes thriving in anoxic sediments.</title>
        <authorList>
            <person name="Spring S."/>
            <person name="Bunk B."/>
            <person name="Sproer C."/>
        </authorList>
    </citation>
    <scope>NUCLEOTIDE SEQUENCE [LARGE SCALE GENOMIC DNA]</scope>
    <source>
        <strain evidence="3">ST-PulAB-D4</strain>
    </source>
</reference>
<dbReference type="Proteomes" id="UP000193334">
    <property type="component" value="Chromosome"/>
</dbReference>
<evidence type="ECO:0008006" key="4">
    <source>
        <dbReference type="Google" id="ProtNLM"/>
    </source>
</evidence>
<proteinExistence type="predicted"/>